<dbReference type="RefSeq" id="WP_188507615.1">
    <property type="nucleotide sequence ID" value="NZ_BMER01000004.1"/>
</dbReference>
<organism evidence="2 3">
    <name type="scientific">Parapedobacter pyrenivorans</name>
    <dbReference type="NCBI Taxonomy" id="1305674"/>
    <lineage>
        <taxon>Bacteria</taxon>
        <taxon>Pseudomonadati</taxon>
        <taxon>Bacteroidota</taxon>
        <taxon>Sphingobacteriia</taxon>
        <taxon>Sphingobacteriales</taxon>
        <taxon>Sphingobacteriaceae</taxon>
        <taxon>Parapedobacter</taxon>
    </lineage>
</organism>
<keyword evidence="1" id="KW-1133">Transmembrane helix</keyword>
<proteinExistence type="predicted"/>
<feature type="transmembrane region" description="Helical" evidence="1">
    <location>
        <begin position="117"/>
        <end position="137"/>
    </location>
</feature>
<name>A0A917HYK3_9SPHI</name>
<feature type="transmembrane region" description="Helical" evidence="1">
    <location>
        <begin position="177"/>
        <end position="197"/>
    </location>
</feature>
<dbReference type="Proteomes" id="UP000660862">
    <property type="component" value="Unassembled WGS sequence"/>
</dbReference>
<keyword evidence="1" id="KW-0812">Transmembrane</keyword>
<evidence type="ECO:0000313" key="3">
    <source>
        <dbReference type="Proteomes" id="UP000660862"/>
    </source>
</evidence>
<reference evidence="2" key="1">
    <citation type="journal article" date="2014" name="Int. J. Syst. Evol. Microbiol.">
        <title>Complete genome sequence of Corynebacterium casei LMG S-19264T (=DSM 44701T), isolated from a smear-ripened cheese.</title>
        <authorList>
            <consortium name="US DOE Joint Genome Institute (JGI-PGF)"/>
            <person name="Walter F."/>
            <person name="Albersmeier A."/>
            <person name="Kalinowski J."/>
            <person name="Ruckert C."/>
        </authorList>
    </citation>
    <scope>NUCLEOTIDE SEQUENCE</scope>
    <source>
        <strain evidence="2">CGMCC 1.12195</strain>
    </source>
</reference>
<feature type="transmembrane region" description="Helical" evidence="1">
    <location>
        <begin position="229"/>
        <end position="249"/>
    </location>
</feature>
<sequence length="265" mass="30329">MRDFIKKHEVWIFLTLAPLLNAVVTYANSKGIVEGYAYQHGRFFALLFFLICVVTFTRGIKGVKDLFRPMLIWKINPKWYLFSLLFSLTICSFTLLLKSFYHGIDYSSLMKFDFPPFGISIMLLTWAFMGEVVWVSYAIRELSKTLPPFYASQIIGFFWTCWWLPSVLINVGVISDLPIWALLLNMMGAAGMCAVVYGKTKSGVCVWILQFMLNMSLLILPVSPTVGGAATYSTFAVLYYVVMLGFMYFMNPASERVMRFKPNPQ</sequence>
<keyword evidence="3" id="KW-1185">Reference proteome</keyword>
<evidence type="ECO:0000256" key="1">
    <source>
        <dbReference type="SAM" id="Phobius"/>
    </source>
</evidence>
<comment type="caution">
    <text evidence="2">The sequence shown here is derived from an EMBL/GenBank/DDBJ whole genome shotgun (WGS) entry which is preliminary data.</text>
</comment>
<feature type="transmembrane region" description="Helical" evidence="1">
    <location>
        <begin position="43"/>
        <end position="60"/>
    </location>
</feature>
<feature type="transmembrane region" description="Helical" evidence="1">
    <location>
        <begin position="204"/>
        <end position="223"/>
    </location>
</feature>
<evidence type="ECO:0000313" key="2">
    <source>
        <dbReference type="EMBL" id="GGG98388.1"/>
    </source>
</evidence>
<accession>A0A917HYK3</accession>
<gene>
    <name evidence="2" type="ORF">GCM10007415_37470</name>
</gene>
<evidence type="ECO:0008006" key="4">
    <source>
        <dbReference type="Google" id="ProtNLM"/>
    </source>
</evidence>
<keyword evidence="1" id="KW-0472">Membrane</keyword>
<protein>
    <recommendedName>
        <fullName evidence="4">CAAX protease self-immunity</fullName>
    </recommendedName>
</protein>
<dbReference type="EMBL" id="BMER01000004">
    <property type="protein sequence ID" value="GGG98388.1"/>
    <property type="molecule type" value="Genomic_DNA"/>
</dbReference>
<feature type="transmembrane region" description="Helical" evidence="1">
    <location>
        <begin position="149"/>
        <end position="171"/>
    </location>
</feature>
<dbReference type="AlphaFoldDB" id="A0A917HYK3"/>
<reference evidence="2" key="2">
    <citation type="submission" date="2020-09" db="EMBL/GenBank/DDBJ databases">
        <authorList>
            <person name="Sun Q."/>
            <person name="Zhou Y."/>
        </authorList>
    </citation>
    <scope>NUCLEOTIDE SEQUENCE</scope>
    <source>
        <strain evidence="2">CGMCC 1.12195</strain>
    </source>
</reference>
<feature type="transmembrane region" description="Helical" evidence="1">
    <location>
        <begin position="80"/>
        <end position="97"/>
    </location>
</feature>